<dbReference type="EMBL" id="VIRS01000007">
    <property type="protein sequence ID" value="TQS44781.1"/>
    <property type="molecule type" value="Genomic_DNA"/>
</dbReference>
<dbReference type="GO" id="GO:0043200">
    <property type="term" value="P:response to amino acid"/>
    <property type="evidence" value="ECO:0007669"/>
    <property type="project" value="TreeGrafter"/>
</dbReference>
<name>A0A545AU41_9ACTN</name>
<dbReference type="PANTHER" id="PTHR30154">
    <property type="entry name" value="LEUCINE-RESPONSIVE REGULATORY PROTEIN"/>
    <property type="match status" value="1"/>
</dbReference>
<dbReference type="InterPro" id="IPR019888">
    <property type="entry name" value="Tscrpt_reg_AsnC-like"/>
</dbReference>
<dbReference type="SUPFAM" id="SSF46785">
    <property type="entry name" value="Winged helix' DNA-binding domain"/>
    <property type="match status" value="1"/>
</dbReference>
<dbReference type="AlphaFoldDB" id="A0A545AU41"/>
<dbReference type="Pfam" id="PF01037">
    <property type="entry name" value="AsnC_trans_reg"/>
    <property type="match status" value="1"/>
</dbReference>
<comment type="caution">
    <text evidence="5">The sequence shown here is derived from an EMBL/GenBank/DDBJ whole genome shotgun (WGS) entry which is preliminary data.</text>
</comment>
<evidence type="ECO:0000313" key="6">
    <source>
        <dbReference type="Proteomes" id="UP000317982"/>
    </source>
</evidence>
<dbReference type="GO" id="GO:0043565">
    <property type="term" value="F:sequence-specific DNA binding"/>
    <property type="evidence" value="ECO:0007669"/>
    <property type="project" value="InterPro"/>
</dbReference>
<dbReference type="InterPro" id="IPR036390">
    <property type="entry name" value="WH_DNA-bd_sf"/>
</dbReference>
<dbReference type="Proteomes" id="UP000317982">
    <property type="component" value="Unassembled WGS sequence"/>
</dbReference>
<evidence type="ECO:0000256" key="2">
    <source>
        <dbReference type="ARBA" id="ARBA00023125"/>
    </source>
</evidence>
<reference evidence="5 6" key="1">
    <citation type="submission" date="2019-07" db="EMBL/GenBank/DDBJ databases">
        <title>Cryptosporangium phraense sp. nov., isolated from plant litter.</title>
        <authorList>
            <person name="Suriyachadkun C."/>
        </authorList>
    </citation>
    <scope>NUCLEOTIDE SEQUENCE [LARGE SCALE GENOMIC DNA]</scope>
    <source>
        <strain evidence="5 6">A-T 5661</strain>
    </source>
</reference>
<dbReference type="InterPro" id="IPR036388">
    <property type="entry name" value="WH-like_DNA-bd_sf"/>
</dbReference>
<accession>A0A545AU41</accession>
<keyword evidence="6" id="KW-1185">Reference proteome</keyword>
<dbReference type="PROSITE" id="PS50956">
    <property type="entry name" value="HTH_ASNC_2"/>
    <property type="match status" value="1"/>
</dbReference>
<feature type="domain" description="HTH asnC-type" evidence="4">
    <location>
        <begin position="16"/>
        <end position="76"/>
    </location>
</feature>
<dbReference type="CDD" id="cd00090">
    <property type="entry name" value="HTH_ARSR"/>
    <property type="match status" value="1"/>
</dbReference>
<dbReference type="InParanoid" id="A0A545AU41"/>
<dbReference type="PANTHER" id="PTHR30154:SF34">
    <property type="entry name" value="TRANSCRIPTIONAL REGULATOR AZLB"/>
    <property type="match status" value="1"/>
</dbReference>
<organism evidence="5 6">
    <name type="scientific">Cryptosporangium phraense</name>
    <dbReference type="NCBI Taxonomy" id="2593070"/>
    <lineage>
        <taxon>Bacteria</taxon>
        <taxon>Bacillati</taxon>
        <taxon>Actinomycetota</taxon>
        <taxon>Actinomycetes</taxon>
        <taxon>Cryptosporangiales</taxon>
        <taxon>Cryptosporangiaceae</taxon>
        <taxon>Cryptosporangium</taxon>
    </lineage>
</organism>
<evidence type="ECO:0000256" key="3">
    <source>
        <dbReference type="ARBA" id="ARBA00023163"/>
    </source>
</evidence>
<evidence type="ECO:0000313" key="5">
    <source>
        <dbReference type="EMBL" id="TQS44781.1"/>
    </source>
</evidence>
<dbReference type="SMART" id="SM00344">
    <property type="entry name" value="HTH_ASNC"/>
    <property type="match status" value="1"/>
</dbReference>
<evidence type="ECO:0000256" key="1">
    <source>
        <dbReference type="ARBA" id="ARBA00023015"/>
    </source>
</evidence>
<dbReference type="InterPro" id="IPR000485">
    <property type="entry name" value="AsnC-type_HTH_dom"/>
</dbReference>
<dbReference type="InterPro" id="IPR019887">
    <property type="entry name" value="Tscrpt_reg_AsnC/Lrp_C"/>
</dbReference>
<proteinExistence type="predicted"/>
<dbReference type="OrthoDB" id="3526090at2"/>
<dbReference type="Gene3D" id="1.10.10.10">
    <property type="entry name" value="Winged helix-like DNA-binding domain superfamily/Winged helix DNA-binding domain"/>
    <property type="match status" value="1"/>
</dbReference>
<keyword evidence="1" id="KW-0805">Transcription regulation</keyword>
<keyword evidence="3" id="KW-0804">Transcription</keyword>
<evidence type="ECO:0000259" key="4">
    <source>
        <dbReference type="PROSITE" id="PS50956"/>
    </source>
</evidence>
<sequence length="168" mass="18144">MPRIKQVAPNGAGEVLDDIDREIVAALQHDGRRSYSSLATDLGVGESVVRYRVQRLEKSGILQIVGIADPLKVGFDLMAMVGVGVESGRLAEVSATLALLPEASYVASVAGRFDLLVEVVCRDTKHFSSLLTEGIQCVPGVVRTESFLILSIEKMAYGWDVRKNVGRS</sequence>
<dbReference type="PRINTS" id="PR00033">
    <property type="entry name" value="HTHASNC"/>
</dbReference>
<dbReference type="InterPro" id="IPR011991">
    <property type="entry name" value="ArsR-like_HTH"/>
</dbReference>
<dbReference type="Gene3D" id="3.30.70.920">
    <property type="match status" value="1"/>
</dbReference>
<dbReference type="GO" id="GO:0005829">
    <property type="term" value="C:cytosol"/>
    <property type="evidence" value="ECO:0007669"/>
    <property type="project" value="TreeGrafter"/>
</dbReference>
<keyword evidence="2" id="KW-0238">DNA-binding</keyword>
<protein>
    <submittedName>
        <fullName evidence="5">Lrp/AsnC family transcriptional regulator</fullName>
    </submittedName>
</protein>
<gene>
    <name evidence="5" type="ORF">FL583_12520</name>
</gene>
<dbReference type="InterPro" id="IPR011008">
    <property type="entry name" value="Dimeric_a/b-barrel"/>
</dbReference>
<dbReference type="Pfam" id="PF13404">
    <property type="entry name" value="HTH_AsnC-type"/>
    <property type="match status" value="1"/>
</dbReference>
<dbReference type="SUPFAM" id="SSF54909">
    <property type="entry name" value="Dimeric alpha+beta barrel"/>
    <property type="match status" value="1"/>
</dbReference>